<dbReference type="GO" id="GO:0004519">
    <property type="term" value="F:endonuclease activity"/>
    <property type="evidence" value="ECO:0007669"/>
    <property type="project" value="UniProtKB-KW"/>
</dbReference>
<keyword evidence="15" id="KW-0233">DNA recombination</keyword>
<keyword evidence="5" id="KW-0540">Nuclease</keyword>
<dbReference type="Gene3D" id="3.30.420.10">
    <property type="entry name" value="Ribonuclease H-like superfamily/Ribonuclease H"/>
    <property type="match status" value="2"/>
</dbReference>
<dbReference type="Pfam" id="PF03732">
    <property type="entry name" value="Retrotrans_gag"/>
    <property type="match status" value="1"/>
</dbReference>
<dbReference type="InterPro" id="IPR050951">
    <property type="entry name" value="Retrovirus_Pol_polyprotein"/>
</dbReference>
<dbReference type="Pfam" id="PF17917">
    <property type="entry name" value="RT_RNaseH"/>
    <property type="match status" value="1"/>
</dbReference>
<evidence type="ECO:0000256" key="7">
    <source>
        <dbReference type="ARBA" id="ARBA00022750"/>
    </source>
</evidence>
<evidence type="ECO:0000256" key="18">
    <source>
        <dbReference type="SAM" id="MobiDB-lite"/>
    </source>
</evidence>
<keyword evidence="6" id="KW-0479">Metal-binding</keyword>
<dbReference type="InterPro" id="IPR041373">
    <property type="entry name" value="RT_RNaseH"/>
</dbReference>
<dbReference type="InterPro" id="IPR043502">
    <property type="entry name" value="DNA/RNA_pol_sf"/>
</dbReference>
<dbReference type="InterPro" id="IPR012337">
    <property type="entry name" value="RNaseH-like_sf"/>
</dbReference>
<dbReference type="EMBL" id="JARYMX010000006">
    <property type="protein sequence ID" value="KAJ9543866.1"/>
    <property type="molecule type" value="Genomic_DNA"/>
</dbReference>
<evidence type="ECO:0000256" key="11">
    <source>
        <dbReference type="ARBA" id="ARBA00022908"/>
    </source>
</evidence>
<dbReference type="Gene3D" id="1.10.340.70">
    <property type="match status" value="2"/>
</dbReference>
<dbReference type="FunFam" id="3.30.420.10:FF:000032">
    <property type="entry name" value="Retrovirus-related Pol polyprotein from transposon 297-like Protein"/>
    <property type="match status" value="1"/>
</dbReference>
<evidence type="ECO:0000256" key="10">
    <source>
        <dbReference type="ARBA" id="ARBA00022842"/>
    </source>
</evidence>
<dbReference type="FunFam" id="3.30.70.270:FF:000020">
    <property type="entry name" value="Transposon Tf2-6 polyprotein-like Protein"/>
    <property type="match status" value="1"/>
</dbReference>
<name>A0AA38SW83_9ASTR</name>
<dbReference type="SMART" id="SM00343">
    <property type="entry name" value="ZnF_C2HC"/>
    <property type="match status" value="2"/>
</dbReference>
<keyword evidence="12" id="KW-0695">RNA-directed DNA polymerase</keyword>
<dbReference type="InterPro" id="IPR036397">
    <property type="entry name" value="RNaseH_sf"/>
</dbReference>
<dbReference type="CDD" id="cd00303">
    <property type="entry name" value="retropepsin_like"/>
    <property type="match status" value="1"/>
</dbReference>
<dbReference type="Pfam" id="PF24626">
    <property type="entry name" value="SH3_Tf2-1"/>
    <property type="match status" value="2"/>
</dbReference>
<dbReference type="InterPro" id="IPR001878">
    <property type="entry name" value="Znf_CCHC"/>
</dbReference>
<evidence type="ECO:0000256" key="9">
    <source>
        <dbReference type="ARBA" id="ARBA00022801"/>
    </source>
</evidence>
<evidence type="ECO:0000256" key="4">
    <source>
        <dbReference type="ARBA" id="ARBA00022695"/>
    </source>
</evidence>
<dbReference type="PANTHER" id="PTHR37984:SF5">
    <property type="entry name" value="PROTEIN NYNRIN-LIKE"/>
    <property type="match status" value="1"/>
</dbReference>
<keyword evidence="4" id="KW-0548">Nucleotidyltransferase</keyword>
<keyword evidence="14" id="KW-0238">DNA-binding</keyword>
<evidence type="ECO:0000313" key="22">
    <source>
        <dbReference type="EMBL" id="KAJ9543866.1"/>
    </source>
</evidence>
<feature type="region of interest" description="Disordered" evidence="18">
    <location>
        <begin position="164"/>
        <end position="206"/>
    </location>
</feature>
<evidence type="ECO:0000256" key="3">
    <source>
        <dbReference type="ARBA" id="ARBA00022679"/>
    </source>
</evidence>
<dbReference type="InterPro" id="IPR021109">
    <property type="entry name" value="Peptidase_aspartic_dom_sf"/>
</dbReference>
<evidence type="ECO:0000256" key="13">
    <source>
        <dbReference type="ARBA" id="ARBA00022932"/>
    </source>
</evidence>
<dbReference type="Gene3D" id="2.40.70.10">
    <property type="entry name" value="Acid Proteases"/>
    <property type="match status" value="1"/>
</dbReference>
<keyword evidence="3" id="KW-0808">Transferase</keyword>
<keyword evidence="2" id="KW-0645">Protease</keyword>
<keyword evidence="16" id="KW-0863">Zinc-finger</keyword>
<keyword evidence="23" id="KW-1185">Reference proteome</keyword>
<dbReference type="PROSITE" id="PS50994">
    <property type="entry name" value="INTEGRASE"/>
    <property type="match status" value="1"/>
</dbReference>
<protein>
    <recommendedName>
        <fullName evidence="1">RNA-directed DNA polymerase</fullName>
        <ecNumber evidence="1">2.7.7.49</ecNumber>
    </recommendedName>
</protein>
<evidence type="ECO:0000256" key="14">
    <source>
        <dbReference type="ARBA" id="ARBA00023125"/>
    </source>
</evidence>
<keyword evidence="8" id="KW-0255">Endonuclease</keyword>
<dbReference type="GO" id="GO:0003677">
    <property type="term" value="F:DNA binding"/>
    <property type="evidence" value="ECO:0007669"/>
    <property type="project" value="UniProtKB-KW"/>
</dbReference>
<evidence type="ECO:0000256" key="12">
    <source>
        <dbReference type="ARBA" id="ARBA00022918"/>
    </source>
</evidence>
<keyword evidence="10" id="KW-0460">Magnesium</keyword>
<evidence type="ECO:0000259" key="20">
    <source>
        <dbReference type="PROSITE" id="PS50878"/>
    </source>
</evidence>
<evidence type="ECO:0000256" key="1">
    <source>
        <dbReference type="ARBA" id="ARBA00012493"/>
    </source>
</evidence>
<dbReference type="InterPro" id="IPR041588">
    <property type="entry name" value="Integrase_H2C2"/>
</dbReference>
<dbReference type="SUPFAM" id="SSF50630">
    <property type="entry name" value="Acid proteases"/>
    <property type="match status" value="1"/>
</dbReference>
<feature type="domain" description="CCHC-type" evidence="19">
    <location>
        <begin position="250"/>
        <end position="265"/>
    </location>
</feature>
<evidence type="ECO:0000256" key="17">
    <source>
        <dbReference type="SAM" id="Coils"/>
    </source>
</evidence>
<evidence type="ECO:0000256" key="6">
    <source>
        <dbReference type="ARBA" id="ARBA00022723"/>
    </source>
</evidence>
<keyword evidence="16" id="KW-0862">Zinc</keyword>
<dbReference type="Gene3D" id="3.30.70.270">
    <property type="match status" value="2"/>
</dbReference>
<dbReference type="Pfam" id="PF17921">
    <property type="entry name" value="Integrase_H2C2"/>
    <property type="match status" value="2"/>
</dbReference>
<evidence type="ECO:0000256" key="2">
    <source>
        <dbReference type="ARBA" id="ARBA00022670"/>
    </source>
</evidence>
<feature type="compositionally biased region" description="Basic and acidic residues" evidence="18">
    <location>
        <begin position="164"/>
        <end position="181"/>
    </location>
</feature>
<comment type="caution">
    <text evidence="22">The sequence shown here is derived from an EMBL/GenBank/DDBJ whole genome shotgun (WGS) entry which is preliminary data.</text>
</comment>
<keyword evidence="17" id="KW-0175">Coiled coil</keyword>
<dbReference type="InterPro" id="IPR000477">
    <property type="entry name" value="RT_dom"/>
</dbReference>
<keyword evidence="7" id="KW-0064">Aspartyl protease</keyword>
<dbReference type="Pfam" id="PF08284">
    <property type="entry name" value="RVP_2"/>
    <property type="match status" value="1"/>
</dbReference>
<dbReference type="GO" id="GO:0003964">
    <property type="term" value="F:RNA-directed DNA polymerase activity"/>
    <property type="evidence" value="ECO:0007669"/>
    <property type="project" value="UniProtKB-KW"/>
</dbReference>
<dbReference type="FunFam" id="3.10.10.10:FF:000007">
    <property type="entry name" value="Retrovirus-related Pol polyprotein from transposon 17.6-like Protein"/>
    <property type="match status" value="1"/>
</dbReference>
<dbReference type="CDD" id="cd09274">
    <property type="entry name" value="RNase_HI_RT_Ty3"/>
    <property type="match status" value="1"/>
</dbReference>
<dbReference type="PROSITE" id="PS50158">
    <property type="entry name" value="ZF_CCHC"/>
    <property type="match status" value="2"/>
</dbReference>
<dbReference type="Pfam" id="PF00098">
    <property type="entry name" value="zf-CCHC"/>
    <property type="match status" value="1"/>
</dbReference>
<feature type="coiled-coil region" evidence="17">
    <location>
        <begin position="1752"/>
        <end position="1779"/>
    </location>
</feature>
<dbReference type="SUPFAM" id="SSF56672">
    <property type="entry name" value="DNA/RNA polymerases"/>
    <property type="match status" value="1"/>
</dbReference>
<organism evidence="22 23">
    <name type="scientific">Centaurea solstitialis</name>
    <name type="common">yellow star-thistle</name>
    <dbReference type="NCBI Taxonomy" id="347529"/>
    <lineage>
        <taxon>Eukaryota</taxon>
        <taxon>Viridiplantae</taxon>
        <taxon>Streptophyta</taxon>
        <taxon>Embryophyta</taxon>
        <taxon>Tracheophyta</taxon>
        <taxon>Spermatophyta</taxon>
        <taxon>Magnoliopsida</taxon>
        <taxon>eudicotyledons</taxon>
        <taxon>Gunneridae</taxon>
        <taxon>Pentapetalae</taxon>
        <taxon>asterids</taxon>
        <taxon>campanulids</taxon>
        <taxon>Asterales</taxon>
        <taxon>Asteraceae</taxon>
        <taxon>Carduoideae</taxon>
        <taxon>Cardueae</taxon>
        <taxon>Centaureinae</taxon>
        <taxon>Centaurea</taxon>
    </lineage>
</organism>
<evidence type="ECO:0000259" key="19">
    <source>
        <dbReference type="PROSITE" id="PS50158"/>
    </source>
</evidence>
<accession>A0AA38SW83</accession>
<proteinExistence type="predicted"/>
<dbReference type="InterPro" id="IPR056924">
    <property type="entry name" value="SH3_Tf2-1"/>
</dbReference>
<dbReference type="Gene3D" id="3.10.10.10">
    <property type="entry name" value="HIV Type 1 Reverse Transcriptase, subunit A, domain 1"/>
    <property type="match status" value="1"/>
</dbReference>
<dbReference type="GO" id="GO:0004190">
    <property type="term" value="F:aspartic-type endopeptidase activity"/>
    <property type="evidence" value="ECO:0007669"/>
    <property type="project" value="UniProtKB-KW"/>
</dbReference>
<dbReference type="SUPFAM" id="SSF57756">
    <property type="entry name" value="Retrovirus zinc finger-like domains"/>
    <property type="match status" value="1"/>
</dbReference>
<feature type="domain" description="Integrase catalytic" evidence="21">
    <location>
        <begin position="1020"/>
        <end position="1187"/>
    </location>
</feature>
<dbReference type="CDD" id="cd01647">
    <property type="entry name" value="RT_LTR"/>
    <property type="match status" value="1"/>
</dbReference>
<dbReference type="GO" id="GO:0003887">
    <property type="term" value="F:DNA-directed DNA polymerase activity"/>
    <property type="evidence" value="ECO:0007669"/>
    <property type="project" value="UniProtKB-KW"/>
</dbReference>
<dbReference type="InterPro" id="IPR036875">
    <property type="entry name" value="Znf_CCHC_sf"/>
</dbReference>
<evidence type="ECO:0000256" key="8">
    <source>
        <dbReference type="ARBA" id="ARBA00022759"/>
    </source>
</evidence>
<dbReference type="GO" id="GO:0008270">
    <property type="term" value="F:zinc ion binding"/>
    <property type="evidence" value="ECO:0007669"/>
    <property type="project" value="UniProtKB-KW"/>
</dbReference>
<dbReference type="InterPro" id="IPR001969">
    <property type="entry name" value="Aspartic_peptidase_AS"/>
</dbReference>
<dbReference type="Proteomes" id="UP001172457">
    <property type="component" value="Chromosome 6"/>
</dbReference>
<evidence type="ECO:0000259" key="21">
    <source>
        <dbReference type="PROSITE" id="PS50994"/>
    </source>
</evidence>
<dbReference type="InterPro" id="IPR005162">
    <property type="entry name" value="Retrotrans_gag_dom"/>
</dbReference>
<evidence type="ECO:0000256" key="15">
    <source>
        <dbReference type="ARBA" id="ARBA00023172"/>
    </source>
</evidence>
<keyword evidence="11" id="KW-0229">DNA integration</keyword>
<dbReference type="InterPro" id="IPR001584">
    <property type="entry name" value="Integrase_cat-core"/>
</dbReference>
<dbReference type="GO" id="GO:0006310">
    <property type="term" value="P:DNA recombination"/>
    <property type="evidence" value="ECO:0007669"/>
    <property type="project" value="UniProtKB-KW"/>
</dbReference>
<dbReference type="PROSITE" id="PS50878">
    <property type="entry name" value="RT_POL"/>
    <property type="match status" value="1"/>
</dbReference>
<dbReference type="GO" id="GO:0006508">
    <property type="term" value="P:proteolysis"/>
    <property type="evidence" value="ECO:0007669"/>
    <property type="project" value="UniProtKB-KW"/>
</dbReference>
<reference evidence="22" key="1">
    <citation type="submission" date="2023-03" db="EMBL/GenBank/DDBJ databases">
        <title>Chromosome-scale reference genome and RAD-based genetic map of yellow starthistle (Centaurea solstitialis) reveal putative structural variation and QTLs associated with invader traits.</title>
        <authorList>
            <person name="Reatini B."/>
            <person name="Cang F.A."/>
            <person name="Jiang Q."/>
            <person name="Mckibben M.T.W."/>
            <person name="Barker M.S."/>
            <person name="Rieseberg L.H."/>
            <person name="Dlugosch K.M."/>
        </authorList>
    </citation>
    <scope>NUCLEOTIDE SEQUENCE</scope>
    <source>
        <strain evidence="22">CAN-66</strain>
        <tissue evidence="22">Leaf</tissue>
    </source>
</reference>
<sequence length="1927" mass="222723">MDFFGDENPVQALQWVSHTERIFRTCKCAEEDKVTFATNLFRKEAQSWWEMRRSVVGEEAVIAMRWTEFVKQFEDEYISKSAQAQLEIDFMNLRHGRNRSVQAYTTEFMEKARFAGPQVSSEERWVDRYLYGLNADIRQFIPRVVGLTYCQAVDVAKEREREIDRQKKEVGENEQKRKSGDKGIGSSKRVKPSGTYSKGDSRKSTDRWCNRCNKRHDGTCSVTPPSGLKCSHCGRLGHAFRDCREKNLICYHCQEVGHVKSNCPRLNLGPKKADTKDTGTSGTFTVNFIPVHVLFDSGADLSFVRTQLVERIGVPIVPLNKTVVVELANGLRECVTEHMPKCTIEIEGHNFPINLIPISTGEFDVVVGMDWLKPNRAEIICYNKTVLLTAPDGTQIIVYGERKRDGMHMLSVARARKYVVRGCPNFMAYVINSAPKERQIDDLEVVRDFKDVFPEDLPGLPPERQVEFRIELAPGTAPIAKSPYRLALTEMQELMKQLQELLDKGFIQLSTSPWGAPILFVKKKDGTMRMCIDYRELNKVTIKNRYPLPRIDDLFDQLQGASYFSKIDLRSGYHQLRVRGEDVPKTAFRTRYGHYEFLVMPFGLTNAPAAFMDLMNRICKPFLDKSVIVFIDDILVYSKGKEEHRVHLAQVLELLRTEKLYTKFSKCEFWLREVQFLGHVVSGDGVKVDPSKVEAVMKWDAPRNPIEVRSFLGLAGYYRRFIKDFSTLASPMTRLTKKNEKFVWTEEQSKAFQTIKELLCKAPVLSLPEGTEDFVVNSDASRVGLGCVLMQRGKVIAYASRQLKEQEKRYPTHDLELATVVFALKIWRHYLYGVKCQIFTDHKSLKYLFEQKELNMRQRRWMELLKDYECEILYHPGKANVVADALSRKERVEPLHLRSCRIDVRCDLNDLIRKAQAEGLAEEKLKSERLVTYKNQLLEDDKGLKRFKGRIWIPRCTDVRNMLLDDTHNSRYSIHPGSTKMYRDLRKSYWWPGMKRDVGRRVERCLTCLQVKAEHQKPHGKLQPLAVPEWKWDEITMDLVVKLPRTVKGHDSIWVIVDRLTKSAHFLPIRESWSTERMAELYVSEIVKRHGVPLAIVSDRDTRFASRIWNGVQERMGTRLKMSTAYHPQTDGQSERTIETLEDMLRACAIDFGGSWDKHLPLIEFAYNNSYHSTIGMAPFEALYGPREHMKAARDRQKSYADKRRKHLEFQVGDFVMLKFSPWKGVIRFGRRGKLSPRYIGPFRILQRIGPVAYKLELPEELAGVHNVFHVSNLRKSHVDDTMIVPLKDVQVDEKLRYREEPVMVLERKVKRLRNKNIGMVKVQWRHLRGTDVTWESEEDMKIMDNGFIASLQQQLQQANDEIQRLRASQGPSMPIPPPYPPQHLRPPLRPQFNASVPLSTVNQHYNNVRPSMPQVPPPIPHGPPPMPHDLPPMPQGTPAFTFGSKELNMRHRRWIELLSDYDCEILYHPGKVNVVADALSRKGGKVKPGIVDSRIGIVAYRISIVPDLKSEIKEWQEKASKEENLKSERMVGFLDTLVMNTEGLKCFGNRIWVPKLGDLRKKILIEAHKSKYSVHPGTNKMYHGLRQCYWWPGMKKDTLILPIIEVSSFLTDERNVFYGETRETLYSGDCTTSRDTRIYRVGPRCQIHFDFLAKLPARDGNAGQFEHRVSSADGRQSERTIQTLEDMLRACVLDFGGAWEDHLPLIEFAYNNSYHCSIEAAPYEILYGRKCRTPLCWNEVGEKQLAGPEVVQITSDKINRVRERLKTARDRQKSYADKRRKDIKFQVGDQVMLKVSPWKGVIHFGKKGKLGPRYIGPFRITERIGAVAYKLKLPVELGGVHNTFHVSNLRKCLADPETVIPLQDIEVDQKLNFVEEPVAVTDRKIRKLRNKEIVLVKIQWKFHKGQEATWEAESEMRAKYPFLFSD</sequence>
<dbReference type="Pfam" id="PF00078">
    <property type="entry name" value="RVT_1"/>
    <property type="match status" value="1"/>
</dbReference>
<gene>
    <name evidence="22" type="ORF">OSB04_023573</name>
</gene>
<dbReference type="GO" id="GO:0015074">
    <property type="term" value="P:DNA integration"/>
    <property type="evidence" value="ECO:0007669"/>
    <property type="project" value="UniProtKB-KW"/>
</dbReference>
<dbReference type="Gene3D" id="4.10.60.10">
    <property type="entry name" value="Zinc finger, CCHC-type"/>
    <property type="match status" value="1"/>
</dbReference>
<dbReference type="PROSITE" id="PS00141">
    <property type="entry name" value="ASP_PROTEASE"/>
    <property type="match status" value="1"/>
</dbReference>
<dbReference type="InterPro" id="IPR043128">
    <property type="entry name" value="Rev_trsase/Diguanyl_cyclase"/>
</dbReference>
<feature type="domain" description="Reverse transcriptase" evidence="20">
    <location>
        <begin position="502"/>
        <end position="681"/>
    </location>
</feature>
<keyword evidence="9" id="KW-0378">Hydrolase</keyword>
<dbReference type="EC" id="2.7.7.49" evidence="1"/>
<evidence type="ECO:0000256" key="5">
    <source>
        <dbReference type="ARBA" id="ARBA00022722"/>
    </source>
</evidence>
<keyword evidence="13" id="KW-0239">DNA-directed DNA polymerase</keyword>
<dbReference type="PANTHER" id="PTHR37984">
    <property type="entry name" value="PROTEIN CBG26694"/>
    <property type="match status" value="1"/>
</dbReference>
<evidence type="ECO:0000256" key="16">
    <source>
        <dbReference type="PROSITE-ProRule" id="PRU00047"/>
    </source>
</evidence>
<dbReference type="SUPFAM" id="SSF53098">
    <property type="entry name" value="Ribonuclease H-like"/>
    <property type="match status" value="2"/>
</dbReference>
<feature type="domain" description="CCHC-type" evidence="19">
    <location>
        <begin position="229"/>
        <end position="245"/>
    </location>
</feature>
<evidence type="ECO:0000313" key="23">
    <source>
        <dbReference type="Proteomes" id="UP001172457"/>
    </source>
</evidence>